<feature type="signal peptide" evidence="6">
    <location>
        <begin position="1"/>
        <end position="25"/>
    </location>
</feature>
<comment type="similarity">
    <text evidence="2">Belongs to the bacterial solute-binding protein 1 family.</text>
</comment>
<dbReference type="InterPro" id="IPR006311">
    <property type="entry name" value="TAT_signal"/>
</dbReference>
<dbReference type="PANTHER" id="PTHR30006">
    <property type="entry name" value="THIAMINE-BINDING PERIPLASMIC PROTEIN-RELATED"/>
    <property type="match status" value="1"/>
</dbReference>
<keyword evidence="8" id="KW-1185">Reference proteome</keyword>
<evidence type="ECO:0000256" key="1">
    <source>
        <dbReference type="ARBA" id="ARBA00004418"/>
    </source>
</evidence>
<feature type="chain" id="PRO_5013356222" evidence="6">
    <location>
        <begin position="26"/>
        <end position="358"/>
    </location>
</feature>
<comment type="subcellular location">
    <subcellularLocation>
        <location evidence="1">Periplasm</location>
    </subcellularLocation>
</comment>
<dbReference type="PROSITE" id="PS51318">
    <property type="entry name" value="TAT"/>
    <property type="match status" value="1"/>
</dbReference>
<dbReference type="Gene3D" id="3.40.190.10">
    <property type="entry name" value="Periplasmic binding protein-like II"/>
    <property type="match status" value="2"/>
</dbReference>
<proteinExistence type="inferred from homology"/>
<reference evidence="7 8" key="1">
    <citation type="submission" date="2017-10" db="EMBL/GenBank/DDBJ databases">
        <authorList>
            <person name="Banno H."/>
            <person name="Chua N.-H."/>
        </authorList>
    </citation>
    <scope>NUCLEOTIDE SEQUENCE [LARGE SCALE GENOMIC DNA]</scope>
    <source>
        <strain evidence="7 8">YW11</strain>
    </source>
</reference>
<accession>A0A2C7ABS4</accession>
<name>A0A2C7ABS4_9PROT</name>
<dbReference type="GO" id="GO:0015888">
    <property type="term" value="P:thiamine transport"/>
    <property type="evidence" value="ECO:0007669"/>
    <property type="project" value="TreeGrafter"/>
</dbReference>
<comment type="caution">
    <text evidence="7">The sequence shown here is derived from an EMBL/GenBank/DDBJ whole genome shotgun (WGS) entry which is preliminary data.</text>
</comment>
<dbReference type="EMBL" id="PDNU01000010">
    <property type="protein sequence ID" value="PHK95509.1"/>
    <property type="molecule type" value="Genomic_DNA"/>
</dbReference>
<dbReference type="AlphaFoldDB" id="A0A2C7ABS4"/>
<dbReference type="InterPro" id="IPR006059">
    <property type="entry name" value="SBP"/>
</dbReference>
<organism evidence="7 8">
    <name type="scientific">Teichococcus rhizosphaerae</name>
    <dbReference type="NCBI Taxonomy" id="1335062"/>
    <lineage>
        <taxon>Bacteria</taxon>
        <taxon>Pseudomonadati</taxon>
        <taxon>Pseudomonadota</taxon>
        <taxon>Alphaproteobacteria</taxon>
        <taxon>Acetobacterales</taxon>
        <taxon>Roseomonadaceae</taxon>
        <taxon>Roseomonas</taxon>
    </lineage>
</organism>
<evidence type="ECO:0000256" key="6">
    <source>
        <dbReference type="SAM" id="SignalP"/>
    </source>
</evidence>
<dbReference type="SUPFAM" id="SSF53850">
    <property type="entry name" value="Periplasmic binding protein-like II"/>
    <property type="match status" value="1"/>
</dbReference>
<evidence type="ECO:0000313" key="7">
    <source>
        <dbReference type="EMBL" id="PHK95509.1"/>
    </source>
</evidence>
<keyword evidence="3" id="KW-0813">Transport</keyword>
<dbReference type="OrthoDB" id="9815444at2"/>
<evidence type="ECO:0000256" key="5">
    <source>
        <dbReference type="ARBA" id="ARBA00022764"/>
    </source>
</evidence>
<gene>
    <name evidence="7" type="ORF">CR162_08495</name>
</gene>
<dbReference type="RefSeq" id="WP_099095104.1">
    <property type="nucleotide sequence ID" value="NZ_PDNU01000010.1"/>
</dbReference>
<evidence type="ECO:0000256" key="3">
    <source>
        <dbReference type="ARBA" id="ARBA00022448"/>
    </source>
</evidence>
<sequence>MGVNRRTLLAASALGAAGLARPSLAQSTAPAAGRGSGEVVVCATGGLMERSLQEHFYRRFEQEQGIRVRSIPIELPDQWARARAGQRSGNIPFDVVTATPPDLIQHADILAPVDCATPAMTQHALPGGCFPTGIIRTAGGMAITWSRKAFPHGGPANWADFFDTAKFPGPRSLPDTGDREWWLPLAALMADGVPRDKLFPMHLDRAYRKLDAIKPHVAAWWKSGDNSMQILRGGDAVMSVLYSSRAVPLAKSGEFDFTWNGAIRDVGNWAVLKGGPNTANAMRFLEFFVQNPREHLPFSEKVSFDSNNRETAALVPEAERRYRASWPENWDRLVIADYEWVAANRNAMRERWVNWLTR</sequence>
<protein>
    <submittedName>
        <fullName evidence="7">ABC transporter substrate-binding protein</fullName>
    </submittedName>
</protein>
<evidence type="ECO:0000256" key="2">
    <source>
        <dbReference type="ARBA" id="ARBA00008520"/>
    </source>
</evidence>
<keyword evidence="4 6" id="KW-0732">Signal</keyword>
<dbReference type="Proteomes" id="UP000223527">
    <property type="component" value="Unassembled WGS sequence"/>
</dbReference>
<dbReference type="GO" id="GO:0030975">
    <property type="term" value="F:thiamine binding"/>
    <property type="evidence" value="ECO:0007669"/>
    <property type="project" value="TreeGrafter"/>
</dbReference>
<dbReference type="GO" id="GO:0030288">
    <property type="term" value="C:outer membrane-bounded periplasmic space"/>
    <property type="evidence" value="ECO:0007669"/>
    <property type="project" value="TreeGrafter"/>
</dbReference>
<dbReference type="GO" id="GO:0030976">
    <property type="term" value="F:thiamine pyrophosphate binding"/>
    <property type="evidence" value="ECO:0007669"/>
    <property type="project" value="TreeGrafter"/>
</dbReference>
<evidence type="ECO:0000313" key="8">
    <source>
        <dbReference type="Proteomes" id="UP000223527"/>
    </source>
</evidence>
<dbReference type="Pfam" id="PF13416">
    <property type="entry name" value="SBP_bac_8"/>
    <property type="match status" value="1"/>
</dbReference>
<keyword evidence="5" id="KW-0574">Periplasm</keyword>
<evidence type="ECO:0000256" key="4">
    <source>
        <dbReference type="ARBA" id="ARBA00022729"/>
    </source>
</evidence>
<dbReference type="PANTHER" id="PTHR30006:SF3">
    <property type="entry name" value="THIAMINE-BINDING PERIPLASMIC PROTEIN"/>
    <property type="match status" value="1"/>
</dbReference>